<comment type="caution">
    <text evidence="3">The sequence shown here is derived from an EMBL/GenBank/DDBJ whole genome shotgun (WGS) entry which is preliminary data.</text>
</comment>
<proteinExistence type="predicted"/>
<dbReference type="SUPFAM" id="SSF56349">
    <property type="entry name" value="DNA breaking-rejoining enzymes"/>
    <property type="match status" value="1"/>
</dbReference>
<accession>A0A9D3XYU6</accession>
<sequence length="120" mass="13412">MAEKGDLTVRKTNHSARKSTCTTLLHNGVAPTTIQQLIGHKHVQSVKNYTKAFLEMKEAMSDILSENHDQQQIMQFNRSVIPSSMRNTSLSSSNKKTSNAPLMIPLITQIFKVHNYSGVT</sequence>
<dbReference type="InterPro" id="IPR011010">
    <property type="entry name" value="DNA_brk_join_enz"/>
</dbReference>
<organism evidence="3 4">
    <name type="scientific">Dreissena polymorpha</name>
    <name type="common">Zebra mussel</name>
    <name type="synonym">Mytilus polymorpha</name>
    <dbReference type="NCBI Taxonomy" id="45954"/>
    <lineage>
        <taxon>Eukaryota</taxon>
        <taxon>Metazoa</taxon>
        <taxon>Spiralia</taxon>
        <taxon>Lophotrochozoa</taxon>
        <taxon>Mollusca</taxon>
        <taxon>Bivalvia</taxon>
        <taxon>Autobranchia</taxon>
        <taxon>Heteroconchia</taxon>
        <taxon>Euheterodonta</taxon>
        <taxon>Imparidentia</taxon>
        <taxon>Neoheterodontei</taxon>
        <taxon>Myida</taxon>
        <taxon>Dreissenoidea</taxon>
        <taxon>Dreissenidae</taxon>
        <taxon>Dreissena</taxon>
    </lineage>
</organism>
<reference evidence="3" key="2">
    <citation type="submission" date="2020-11" db="EMBL/GenBank/DDBJ databases">
        <authorList>
            <person name="McCartney M.A."/>
            <person name="Auch B."/>
            <person name="Kono T."/>
            <person name="Mallez S."/>
            <person name="Becker A."/>
            <person name="Gohl D.M."/>
            <person name="Silverstein K.A.T."/>
            <person name="Koren S."/>
            <person name="Bechman K.B."/>
            <person name="Herman A."/>
            <person name="Abrahante J.E."/>
            <person name="Garbe J."/>
        </authorList>
    </citation>
    <scope>NUCLEOTIDE SEQUENCE</scope>
    <source>
        <strain evidence="3">Duluth1</strain>
        <tissue evidence="3">Whole animal</tissue>
    </source>
</reference>
<protein>
    <recommendedName>
        <fullName evidence="2">Tyr recombinase domain-containing protein</fullName>
    </recommendedName>
</protein>
<evidence type="ECO:0000313" key="4">
    <source>
        <dbReference type="Proteomes" id="UP000828390"/>
    </source>
</evidence>
<dbReference type="InterPro" id="IPR002104">
    <property type="entry name" value="Integrase_catalytic"/>
</dbReference>
<keyword evidence="4" id="KW-1185">Reference proteome</keyword>
<gene>
    <name evidence="3" type="ORF">DPMN_193752</name>
</gene>
<dbReference type="AlphaFoldDB" id="A0A9D3XYU6"/>
<dbReference type="Gene3D" id="1.10.443.10">
    <property type="entry name" value="Intergrase catalytic core"/>
    <property type="match status" value="1"/>
</dbReference>
<feature type="domain" description="Tyr recombinase" evidence="2">
    <location>
        <begin position="9"/>
        <end position="52"/>
    </location>
</feature>
<dbReference type="GO" id="GO:0003677">
    <property type="term" value="F:DNA binding"/>
    <property type="evidence" value="ECO:0007669"/>
    <property type="project" value="InterPro"/>
</dbReference>
<evidence type="ECO:0000256" key="1">
    <source>
        <dbReference type="ARBA" id="ARBA00023172"/>
    </source>
</evidence>
<dbReference type="InterPro" id="IPR013762">
    <property type="entry name" value="Integrase-like_cat_sf"/>
</dbReference>
<reference evidence="3" key="1">
    <citation type="journal article" date="2019" name="bioRxiv">
        <title>The Genome of the Zebra Mussel, Dreissena polymorpha: A Resource for Invasive Species Research.</title>
        <authorList>
            <person name="McCartney M.A."/>
            <person name="Auch B."/>
            <person name="Kono T."/>
            <person name="Mallez S."/>
            <person name="Zhang Y."/>
            <person name="Obille A."/>
            <person name="Becker A."/>
            <person name="Abrahante J.E."/>
            <person name="Garbe J."/>
            <person name="Badalamenti J.P."/>
            <person name="Herman A."/>
            <person name="Mangelson H."/>
            <person name="Liachko I."/>
            <person name="Sullivan S."/>
            <person name="Sone E.D."/>
            <person name="Koren S."/>
            <person name="Silverstein K.A.T."/>
            <person name="Beckman K.B."/>
            <person name="Gohl D.M."/>
        </authorList>
    </citation>
    <scope>NUCLEOTIDE SEQUENCE</scope>
    <source>
        <strain evidence="3">Duluth1</strain>
        <tissue evidence="3">Whole animal</tissue>
    </source>
</reference>
<dbReference type="GO" id="GO:0015074">
    <property type="term" value="P:DNA integration"/>
    <property type="evidence" value="ECO:0007669"/>
    <property type="project" value="InterPro"/>
</dbReference>
<keyword evidence="1" id="KW-0233">DNA recombination</keyword>
<dbReference type="Proteomes" id="UP000828390">
    <property type="component" value="Unassembled WGS sequence"/>
</dbReference>
<dbReference type="Pfam" id="PF00589">
    <property type="entry name" value="Phage_integrase"/>
    <property type="match status" value="1"/>
</dbReference>
<evidence type="ECO:0000259" key="2">
    <source>
        <dbReference type="Pfam" id="PF00589"/>
    </source>
</evidence>
<name>A0A9D3XYU6_DREPO</name>
<dbReference type="GO" id="GO:0006310">
    <property type="term" value="P:DNA recombination"/>
    <property type="evidence" value="ECO:0007669"/>
    <property type="project" value="UniProtKB-KW"/>
</dbReference>
<evidence type="ECO:0000313" key="3">
    <source>
        <dbReference type="EMBL" id="KAH3690434.1"/>
    </source>
</evidence>
<dbReference type="EMBL" id="JAIWYP010000064">
    <property type="protein sequence ID" value="KAH3690434.1"/>
    <property type="molecule type" value="Genomic_DNA"/>
</dbReference>